<evidence type="ECO:0000313" key="2">
    <source>
        <dbReference type="EMBL" id="KAK1351980.1"/>
    </source>
</evidence>
<feature type="region of interest" description="Disordered" evidence="1">
    <location>
        <begin position="220"/>
        <end position="267"/>
    </location>
</feature>
<reference evidence="2" key="1">
    <citation type="submission" date="2023-02" db="EMBL/GenBank/DDBJ databases">
        <title>Genome of toxic invasive species Heracleum sosnowskyi carries increased number of genes despite the absence of recent whole-genome duplications.</title>
        <authorList>
            <person name="Schelkunov M."/>
            <person name="Shtratnikova V."/>
            <person name="Makarenko M."/>
            <person name="Klepikova A."/>
            <person name="Omelchenko D."/>
            <person name="Novikova G."/>
            <person name="Obukhova E."/>
            <person name="Bogdanov V."/>
            <person name="Penin A."/>
            <person name="Logacheva M."/>
        </authorList>
    </citation>
    <scope>NUCLEOTIDE SEQUENCE</scope>
    <source>
        <strain evidence="2">Hsosn_3</strain>
        <tissue evidence="2">Leaf</tissue>
    </source>
</reference>
<name>A0AAD8GNB8_9APIA</name>
<protein>
    <submittedName>
        <fullName evidence="2">Dentin sialophosphoprotein-like</fullName>
    </submittedName>
</protein>
<dbReference type="PANTHER" id="PTHR33095">
    <property type="entry name" value="OS07G0619500 PROTEIN"/>
    <property type="match status" value="1"/>
</dbReference>
<dbReference type="AlphaFoldDB" id="A0AAD8GNB8"/>
<dbReference type="Proteomes" id="UP001237642">
    <property type="component" value="Unassembled WGS sequence"/>
</dbReference>
<dbReference type="EMBL" id="JAUIZM010000020">
    <property type="protein sequence ID" value="KAK1351980.1"/>
    <property type="molecule type" value="Genomic_DNA"/>
</dbReference>
<feature type="region of interest" description="Disordered" evidence="1">
    <location>
        <begin position="1"/>
        <end position="37"/>
    </location>
</feature>
<dbReference type="InterPro" id="IPR012442">
    <property type="entry name" value="DUF1645_plant"/>
</dbReference>
<gene>
    <name evidence="2" type="ORF">POM88_053694</name>
</gene>
<evidence type="ECO:0000313" key="3">
    <source>
        <dbReference type="Proteomes" id="UP001237642"/>
    </source>
</evidence>
<dbReference type="Pfam" id="PF07816">
    <property type="entry name" value="DUF1645"/>
    <property type="match status" value="1"/>
</dbReference>
<reference evidence="2" key="2">
    <citation type="submission" date="2023-05" db="EMBL/GenBank/DDBJ databases">
        <authorList>
            <person name="Schelkunov M.I."/>
        </authorList>
    </citation>
    <scope>NUCLEOTIDE SEQUENCE</scope>
    <source>
        <strain evidence="2">Hsosn_3</strain>
        <tissue evidence="2">Leaf</tissue>
    </source>
</reference>
<sequence length="326" mass="36569">MKSLHDPRTNNGNGEENDSNINESSSCSTPFVSAPSSPGRTGGFGFFYSAPASPMHFLLSTNNSILTPPPPCIVTEAAGNEFDFDASGYPMSTADELFFNGQIRPMKHQLDDVQEVSDDHHSRGRLELRNRSLRRARSEEQFQFDDNNDDDNNDNDNNNDDDDNDKVSGKKKSDDVEGRPWLLRNSKRWVSLFLYRSKSEGRNNGRHKYFWSSVVKDKKLEDDSSNKNKQQQQEEVVVKEDKSKMKAKTRTKTKTKTKSGESCSNSEGLGLSAHYTANRAQSEEMKKKTYLPYRQGIFGCIGVNPRPGPPASFNVYAARALNSVSS</sequence>
<keyword evidence="3" id="KW-1185">Reference proteome</keyword>
<feature type="compositionally biased region" description="Basic and acidic residues" evidence="1">
    <location>
        <begin position="117"/>
        <end position="140"/>
    </location>
</feature>
<proteinExistence type="predicted"/>
<dbReference type="PANTHER" id="PTHR33095:SF57">
    <property type="entry name" value="EXPRESSED PROTEIN"/>
    <property type="match status" value="1"/>
</dbReference>
<feature type="compositionally biased region" description="Basic residues" evidence="1">
    <location>
        <begin position="245"/>
        <end position="257"/>
    </location>
</feature>
<feature type="compositionally biased region" description="Acidic residues" evidence="1">
    <location>
        <begin position="142"/>
        <end position="164"/>
    </location>
</feature>
<comment type="caution">
    <text evidence="2">The sequence shown here is derived from an EMBL/GenBank/DDBJ whole genome shotgun (WGS) entry which is preliminary data.</text>
</comment>
<organism evidence="2 3">
    <name type="scientific">Heracleum sosnowskyi</name>
    <dbReference type="NCBI Taxonomy" id="360622"/>
    <lineage>
        <taxon>Eukaryota</taxon>
        <taxon>Viridiplantae</taxon>
        <taxon>Streptophyta</taxon>
        <taxon>Embryophyta</taxon>
        <taxon>Tracheophyta</taxon>
        <taxon>Spermatophyta</taxon>
        <taxon>Magnoliopsida</taxon>
        <taxon>eudicotyledons</taxon>
        <taxon>Gunneridae</taxon>
        <taxon>Pentapetalae</taxon>
        <taxon>asterids</taxon>
        <taxon>campanulids</taxon>
        <taxon>Apiales</taxon>
        <taxon>Apiaceae</taxon>
        <taxon>Apioideae</taxon>
        <taxon>apioid superclade</taxon>
        <taxon>Tordylieae</taxon>
        <taxon>Tordyliinae</taxon>
        <taxon>Heracleum</taxon>
    </lineage>
</organism>
<accession>A0AAD8GNB8</accession>
<feature type="compositionally biased region" description="Low complexity" evidence="1">
    <location>
        <begin position="10"/>
        <end position="28"/>
    </location>
</feature>
<feature type="compositionally biased region" description="Basic and acidic residues" evidence="1">
    <location>
        <begin position="165"/>
        <end position="178"/>
    </location>
</feature>
<evidence type="ECO:0000256" key="1">
    <source>
        <dbReference type="SAM" id="MobiDB-lite"/>
    </source>
</evidence>
<feature type="region of interest" description="Disordered" evidence="1">
    <location>
        <begin position="112"/>
        <end position="179"/>
    </location>
</feature>